<accession>A0A6A6IAS3</accession>
<name>A0A6A6IAS3_9PLEO</name>
<evidence type="ECO:0000256" key="1">
    <source>
        <dbReference type="SAM" id="MobiDB-lite"/>
    </source>
</evidence>
<sequence>MGRVLQWRMLVPMMLFAGLGVADRDLVFPYVGLGDAGVDNDEWKDFHGRVMDVQNGLTTYSVGCATDPCAGWANLPEFTYTVAIGPNTFDMKYTDEPVLSTHTACTFTGSPATAASCEMTNAGTIAHSTLGYEYHFTVPGWTGSGNWDLWNVQSATLRVVDGTVAASGSATSGAVSGSGSRSGSAMVTPAPTTGTGVSGSGLAQASSTASTGAVVRTGVPGWLVGVGMGVAAGAVLGV</sequence>
<feature type="region of interest" description="Disordered" evidence="1">
    <location>
        <begin position="168"/>
        <end position="202"/>
    </location>
</feature>
<keyword evidence="2" id="KW-0732">Signal</keyword>
<dbReference type="Proteomes" id="UP000800094">
    <property type="component" value="Unassembled WGS sequence"/>
</dbReference>
<dbReference type="GeneID" id="54582771"/>
<evidence type="ECO:0000256" key="2">
    <source>
        <dbReference type="SAM" id="SignalP"/>
    </source>
</evidence>
<dbReference type="EMBL" id="ML987198">
    <property type="protein sequence ID" value="KAF2246593.1"/>
    <property type="molecule type" value="Genomic_DNA"/>
</dbReference>
<proteinExistence type="predicted"/>
<protein>
    <submittedName>
        <fullName evidence="3">Uncharacterized protein</fullName>
    </submittedName>
</protein>
<feature type="chain" id="PRO_5025370385" evidence="2">
    <location>
        <begin position="23"/>
        <end position="238"/>
    </location>
</feature>
<reference evidence="3" key="1">
    <citation type="journal article" date="2020" name="Stud. Mycol.">
        <title>101 Dothideomycetes genomes: a test case for predicting lifestyles and emergence of pathogens.</title>
        <authorList>
            <person name="Haridas S."/>
            <person name="Albert R."/>
            <person name="Binder M."/>
            <person name="Bloem J."/>
            <person name="Labutti K."/>
            <person name="Salamov A."/>
            <person name="Andreopoulos B."/>
            <person name="Baker S."/>
            <person name="Barry K."/>
            <person name="Bills G."/>
            <person name="Bluhm B."/>
            <person name="Cannon C."/>
            <person name="Castanera R."/>
            <person name="Culley D."/>
            <person name="Daum C."/>
            <person name="Ezra D."/>
            <person name="Gonzalez J."/>
            <person name="Henrissat B."/>
            <person name="Kuo A."/>
            <person name="Liang C."/>
            <person name="Lipzen A."/>
            <person name="Lutzoni F."/>
            <person name="Magnuson J."/>
            <person name="Mondo S."/>
            <person name="Nolan M."/>
            <person name="Ohm R."/>
            <person name="Pangilinan J."/>
            <person name="Park H.-J."/>
            <person name="Ramirez L."/>
            <person name="Alfaro M."/>
            <person name="Sun H."/>
            <person name="Tritt A."/>
            <person name="Yoshinaga Y."/>
            <person name="Zwiers L.-H."/>
            <person name="Turgeon B."/>
            <person name="Goodwin S."/>
            <person name="Spatafora J."/>
            <person name="Crous P."/>
            <person name="Grigoriev I."/>
        </authorList>
    </citation>
    <scope>NUCLEOTIDE SEQUENCE</scope>
    <source>
        <strain evidence="3">CBS 122368</strain>
    </source>
</reference>
<dbReference type="RefSeq" id="XP_033681597.1">
    <property type="nucleotide sequence ID" value="XM_033829441.1"/>
</dbReference>
<feature type="compositionally biased region" description="Polar residues" evidence="1">
    <location>
        <begin position="190"/>
        <end position="202"/>
    </location>
</feature>
<dbReference type="OrthoDB" id="3792779at2759"/>
<gene>
    <name evidence="3" type="ORF">BU26DRAFT_521046</name>
</gene>
<organism evidence="3 4">
    <name type="scientific">Trematosphaeria pertusa</name>
    <dbReference type="NCBI Taxonomy" id="390896"/>
    <lineage>
        <taxon>Eukaryota</taxon>
        <taxon>Fungi</taxon>
        <taxon>Dikarya</taxon>
        <taxon>Ascomycota</taxon>
        <taxon>Pezizomycotina</taxon>
        <taxon>Dothideomycetes</taxon>
        <taxon>Pleosporomycetidae</taxon>
        <taxon>Pleosporales</taxon>
        <taxon>Massarineae</taxon>
        <taxon>Trematosphaeriaceae</taxon>
        <taxon>Trematosphaeria</taxon>
    </lineage>
</organism>
<keyword evidence="4" id="KW-1185">Reference proteome</keyword>
<evidence type="ECO:0000313" key="4">
    <source>
        <dbReference type="Proteomes" id="UP000800094"/>
    </source>
</evidence>
<dbReference type="AlphaFoldDB" id="A0A6A6IAS3"/>
<feature type="signal peptide" evidence="2">
    <location>
        <begin position="1"/>
        <end position="22"/>
    </location>
</feature>
<feature type="compositionally biased region" description="Low complexity" evidence="1">
    <location>
        <begin position="168"/>
        <end position="185"/>
    </location>
</feature>
<evidence type="ECO:0000313" key="3">
    <source>
        <dbReference type="EMBL" id="KAF2246593.1"/>
    </source>
</evidence>